<dbReference type="InterPro" id="IPR031061">
    <property type="entry name" value="HMGB_plant"/>
</dbReference>
<feature type="compositionally biased region" description="Basic and acidic residues" evidence="6">
    <location>
        <begin position="78"/>
        <end position="103"/>
    </location>
</feature>
<evidence type="ECO:0000256" key="1">
    <source>
        <dbReference type="ARBA" id="ARBA00004123"/>
    </source>
</evidence>
<evidence type="ECO:0000256" key="2">
    <source>
        <dbReference type="ARBA" id="ARBA00008774"/>
    </source>
</evidence>
<dbReference type="KEGG" id="rsz:108825075"/>
<dbReference type="SUPFAM" id="SSF47095">
    <property type="entry name" value="HMG-box"/>
    <property type="match status" value="1"/>
</dbReference>
<gene>
    <name evidence="9" type="primary">LOC108825075</name>
</gene>
<dbReference type="Gene3D" id="1.10.30.10">
    <property type="entry name" value="High mobility group box domain"/>
    <property type="match status" value="1"/>
</dbReference>
<dbReference type="GO" id="GO:0006325">
    <property type="term" value="P:chromatin organization"/>
    <property type="evidence" value="ECO:0007669"/>
    <property type="project" value="UniProtKB-ARBA"/>
</dbReference>
<evidence type="ECO:0000313" key="8">
    <source>
        <dbReference type="Proteomes" id="UP000504610"/>
    </source>
</evidence>
<comment type="subcellular location">
    <subcellularLocation>
        <location evidence="1">Nucleus</location>
    </subcellularLocation>
</comment>
<dbReference type="InterPro" id="IPR009071">
    <property type="entry name" value="HMG_box_dom"/>
</dbReference>
<dbReference type="Pfam" id="PF00505">
    <property type="entry name" value="HMG_box"/>
    <property type="match status" value="1"/>
</dbReference>
<dbReference type="PANTHER" id="PTHR46261:SF22">
    <property type="entry name" value="HIGH MOBILITY GROUP B PROTEIN 2-RELATED"/>
    <property type="match status" value="1"/>
</dbReference>
<evidence type="ECO:0000256" key="3">
    <source>
        <dbReference type="ARBA" id="ARBA00023125"/>
    </source>
</evidence>
<dbReference type="CDD" id="cd22005">
    <property type="entry name" value="HMG-box_AtHMGB1-like"/>
    <property type="match status" value="1"/>
</dbReference>
<dbReference type="GO" id="GO:0003677">
    <property type="term" value="F:DNA binding"/>
    <property type="evidence" value="ECO:0007669"/>
    <property type="project" value="UniProtKB-UniRule"/>
</dbReference>
<name>A0A6J0L223_RAPSA</name>
<organism evidence="8 9">
    <name type="scientific">Raphanus sativus</name>
    <name type="common">Radish</name>
    <name type="synonym">Raphanus raphanistrum var. sativus</name>
    <dbReference type="NCBI Taxonomy" id="3726"/>
    <lineage>
        <taxon>Eukaryota</taxon>
        <taxon>Viridiplantae</taxon>
        <taxon>Streptophyta</taxon>
        <taxon>Embryophyta</taxon>
        <taxon>Tracheophyta</taxon>
        <taxon>Spermatophyta</taxon>
        <taxon>Magnoliopsida</taxon>
        <taxon>eudicotyledons</taxon>
        <taxon>Gunneridae</taxon>
        <taxon>Pentapetalae</taxon>
        <taxon>rosids</taxon>
        <taxon>malvids</taxon>
        <taxon>Brassicales</taxon>
        <taxon>Brassicaceae</taxon>
        <taxon>Brassiceae</taxon>
        <taxon>Raphanus</taxon>
    </lineage>
</organism>
<evidence type="ECO:0000313" key="9">
    <source>
        <dbReference type="RefSeq" id="XP_018453918.1"/>
    </source>
</evidence>
<sequence>MLRPSATGDSWQGEIGVADVLCFVLQKKKISFSGNPCPPHSLVIFFKSSPLQPRDDFRQTYKKEHPNNKSVAAVGKSGGEKWKSLSDSEKAPYVAKADKLEEGPKEDEESDDKSVSEVSEEEDADIRVMRRKTIRLRS</sequence>
<evidence type="ECO:0000256" key="4">
    <source>
        <dbReference type="ARBA" id="ARBA00023242"/>
    </source>
</evidence>
<dbReference type="GO" id="GO:0003682">
    <property type="term" value="F:chromatin binding"/>
    <property type="evidence" value="ECO:0007669"/>
    <property type="project" value="UniProtKB-ARBA"/>
</dbReference>
<dbReference type="AlphaFoldDB" id="A0A6J0L223"/>
<evidence type="ECO:0000256" key="5">
    <source>
        <dbReference type="PROSITE-ProRule" id="PRU00267"/>
    </source>
</evidence>
<reference evidence="9" key="2">
    <citation type="submission" date="2025-08" db="UniProtKB">
        <authorList>
            <consortium name="RefSeq"/>
        </authorList>
    </citation>
    <scope>IDENTIFICATION</scope>
    <source>
        <tissue evidence="9">Leaf</tissue>
    </source>
</reference>
<comment type="similarity">
    <text evidence="2">Belongs to the HMGB family.</text>
</comment>
<reference evidence="8" key="1">
    <citation type="journal article" date="2019" name="Database">
        <title>The radish genome database (RadishGD): an integrated information resource for radish genomics.</title>
        <authorList>
            <person name="Yu H.J."/>
            <person name="Baek S."/>
            <person name="Lee Y.J."/>
            <person name="Cho A."/>
            <person name="Mun J.H."/>
        </authorList>
    </citation>
    <scope>NUCLEOTIDE SEQUENCE [LARGE SCALE GENOMIC DNA]</scope>
    <source>
        <strain evidence="8">cv. WK10039</strain>
    </source>
</reference>
<dbReference type="GeneID" id="108825075"/>
<dbReference type="GO" id="GO:0005634">
    <property type="term" value="C:nucleus"/>
    <property type="evidence" value="ECO:0007669"/>
    <property type="project" value="UniProtKB-SubCell"/>
</dbReference>
<feature type="DNA-binding region" description="HMG box" evidence="5">
    <location>
        <begin position="36"/>
        <end position="112"/>
    </location>
</feature>
<evidence type="ECO:0000256" key="6">
    <source>
        <dbReference type="SAM" id="MobiDB-lite"/>
    </source>
</evidence>
<protein>
    <submittedName>
        <fullName evidence="9">High mobility group B protein 3</fullName>
    </submittedName>
</protein>
<dbReference type="InterPro" id="IPR036910">
    <property type="entry name" value="HMG_box_dom_sf"/>
</dbReference>
<dbReference type="PANTHER" id="PTHR46261">
    <property type="entry name" value="HIGH MOBILITY GROUP B PROTEIN 4-RELATED"/>
    <property type="match status" value="1"/>
</dbReference>
<feature type="region of interest" description="Disordered" evidence="6">
    <location>
        <begin position="59"/>
        <end position="126"/>
    </location>
</feature>
<accession>A0A6J0L223</accession>
<dbReference type="RefSeq" id="XP_018453918.1">
    <property type="nucleotide sequence ID" value="XM_018598416.2"/>
</dbReference>
<evidence type="ECO:0000259" key="7">
    <source>
        <dbReference type="PROSITE" id="PS50118"/>
    </source>
</evidence>
<keyword evidence="8" id="KW-1185">Reference proteome</keyword>
<dbReference type="OrthoDB" id="1919336at2759"/>
<dbReference type="GO" id="GO:0000785">
    <property type="term" value="C:chromatin"/>
    <property type="evidence" value="ECO:0007669"/>
    <property type="project" value="UniProtKB-ARBA"/>
</dbReference>
<feature type="domain" description="HMG box" evidence="7">
    <location>
        <begin position="36"/>
        <end position="112"/>
    </location>
</feature>
<keyword evidence="3 5" id="KW-0238">DNA-binding</keyword>
<dbReference type="GO" id="GO:0030527">
    <property type="term" value="F:structural constituent of chromatin"/>
    <property type="evidence" value="ECO:0007669"/>
    <property type="project" value="UniProtKB-ARBA"/>
</dbReference>
<dbReference type="PROSITE" id="PS50118">
    <property type="entry name" value="HMG_BOX_2"/>
    <property type="match status" value="1"/>
</dbReference>
<proteinExistence type="inferred from homology"/>
<dbReference type="Proteomes" id="UP000504610">
    <property type="component" value="Chromosome 9"/>
</dbReference>
<dbReference type="SMART" id="SM00398">
    <property type="entry name" value="HMG"/>
    <property type="match status" value="1"/>
</dbReference>
<keyword evidence="4 5" id="KW-0539">Nucleus</keyword>